<protein>
    <submittedName>
        <fullName evidence="11">Lipopolysaccharide/colanic/teichoic acid biosynthesis glycosyltransferase</fullName>
    </submittedName>
</protein>
<keyword evidence="4" id="KW-0808">Transferase</keyword>
<comment type="caution">
    <text evidence="11">The sequence shown here is derived from an EMBL/GenBank/DDBJ whole genome shotgun (WGS) entry which is preliminary data.</text>
</comment>
<comment type="subcellular location">
    <subcellularLocation>
        <location evidence="1">Cell membrane</location>
    </subcellularLocation>
</comment>
<feature type="transmembrane region" description="Helical" evidence="9">
    <location>
        <begin position="6"/>
        <end position="26"/>
    </location>
</feature>
<reference evidence="11 12" key="1">
    <citation type="submission" date="2020-03" db="EMBL/GenBank/DDBJ databases">
        <title>Genomic Encyclopedia of Type Strains, Phase III (KMG-III): the genomes of soil and plant-associated and newly described type strains.</title>
        <authorList>
            <person name="Whitman W."/>
        </authorList>
    </citation>
    <scope>NUCLEOTIDE SEQUENCE [LARGE SCALE GENOMIC DNA]</scope>
    <source>
        <strain evidence="11 12">CECT 8804</strain>
    </source>
</reference>
<keyword evidence="7 9" id="KW-0472">Membrane</keyword>
<evidence type="ECO:0000256" key="6">
    <source>
        <dbReference type="ARBA" id="ARBA00022989"/>
    </source>
</evidence>
<gene>
    <name evidence="11" type="ORF">FHS31_001668</name>
</gene>
<evidence type="ECO:0000313" key="12">
    <source>
        <dbReference type="Proteomes" id="UP000727456"/>
    </source>
</evidence>
<keyword evidence="3" id="KW-1003">Cell membrane</keyword>
<dbReference type="PANTHER" id="PTHR30576">
    <property type="entry name" value="COLANIC BIOSYNTHESIS UDP-GLUCOSE LIPID CARRIER TRANSFERASE"/>
    <property type="match status" value="1"/>
</dbReference>
<accession>A0ABX0TSK1</accession>
<dbReference type="EMBL" id="JAAOZC010000003">
    <property type="protein sequence ID" value="NIJ08058.1"/>
    <property type="molecule type" value="Genomic_DNA"/>
</dbReference>
<feature type="domain" description="Bacterial sugar transferase" evidence="10">
    <location>
        <begin position="2"/>
        <end position="187"/>
    </location>
</feature>
<proteinExistence type="inferred from homology"/>
<keyword evidence="12" id="KW-1185">Reference proteome</keyword>
<keyword evidence="6 9" id="KW-1133">Transmembrane helix</keyword>
<dbReference type="InterPro" id="IPR003362">
    <property type="entry name" value="Bact_transf"/>
</dbReference>
<evidence type="ECO:0000256" key="3">
    <source>
        <dbReference type="ARBA" id="ARBA00022475"/>
    </source>
</evidence>
<evidence type="ECO:0000256" key="1">
    <source>
        <dbReference type="ARBA" id="ARBA00004236"/>
    </source>
</evidence>
<organism evidence="11 12">
    <name type="scientific">Sphingomonas vulcanisoli</name>
    <dbReference type="NCBI Taxonomy" id="1658060"/>
    <lineage>
        <taxon>Bacteria</taxon>
        <taxon>Pseudomonadati</taxon>
        <taxon>Pseudomonadota</taxon>
        <taxon>Alphaproteobacteria</taxon>
        <taxon>Sphingomonadales</taxon>
        <taxon>Sphingomonadaceae</taxon>
        <taxon>Sphingomonas</taxon>
    </lineage>
</organism>
<keyword evidence="5 9" id="KW-0812">Transmembrane</keyword>
<dbReference type="RefSeq" id="WP_341786318.1">
    <property type="nucleotide sequence ID" value="NZ_JAAOZC010000003.1"/>
</dbReference>
<dbReference type="Pfam" id="PF02397">
    <property type="entry name" value="Bac_transf"/>
    <property type="match status" value="1"/>
</dbReference>
<evidence type="ECO:0000256" key="8">
    <source>
        <dbReference type="ARBA" id="ARBA00023169"/>
    </source>
</evidence>
<dbReference type="Proteomes" id="UP000727456">
    <property type="component" value="Unassembled WGS sequence"/>
</dbReference>
<evidence type="ECO:0000259" key="10">
    <source>
        <dbReference type="Pfam" id="PF02397"/>
    </source>
</evidence>
<comment type="similarity">
    <text evidence="2">Belongs to the bacterial sugar transferase family.</text>
</comment>
<sequence length="193" mass="21736">MIGSLGLLVFLAPLMIIVAALVFLTNPGPVIFGHRRIGRHGQSFKCLKFRSMVVDAESRLEHLLASDAEARLEWERDHKLRNDPRITSIGSFLRRTSLDELPQLFNVLIGEMSLVGPRPIVEAEVQRYGRYFGYYKQVRPGITGMWQVGGRNNTTYRRRVALDVLYARTSSVGLYCKILLATVPSVLAARGSY</sequence>
<evidence type="ECO:0000256" key="2">
    <source>
        <dbReference type="ARBA" id="ARBA00006464"/>
    </source>
</evidence>
<evidence type="ECO:0000256" key="7">
    <source>
        <dbReference type="ARBA" id="ARBA00023136"/>
    </source>
</evidence>
<evidence type="ECO:0000256" key="4">
    <source>
        <dbReference type="ARBA" id="ARBA00022679"/>
    </source>
</evidence>
<keyword evidence="8" id="KW-0270">Exopolysaccharide synthesis</keyword>
<evidence type="ECO:0000256" key="9">
    <source>
        <dbReference type="SAM" id="Phobius"/>
    </source>
</evidence>
<evidence type="ECO:0000313" key="11">
    <source>
        <dbReference type="EMBL" id="NIJ08058.1"/>
    </source>
</evidence>
<dbReference type="PANTHER" id="PTHR30576:SF4">
    <property type="entry name" value="UNDECAPRENYL-PHOSPHATE GALACTOSE PHOSPHOTRANSFERASE"/>
    <property type="match status" value="1"/>
</dbReference>
<name>A0ABX0TSK1_9SPHN</name>
<evidence type="ECO:0000256" key="5">
    <source>
        <dbReference type="ARBA" id="ARBA00022692"/>
    </source>
</evidence>